<dbReference type="Gene3D" id="3.30.1370.50">
    <property type="entry name" value="R3H-like domain"/>
    <property type="match status" value="1"/>
</dbReference>
<dbReference type="InterPro" id="IPR035979">
    <property type="entry name" value="RBD_domain_sf"/>
</dbReference>
<feature type="compositionally biased region" description="Basic and acidic residues" evidence="2">
    <location>
        <begin position="38"/>
        <end position="51"/>
    </location>
</feature>
<protein>
    <recommendedName>
        <fullName evidence="6">RRM domain-containing protein</fullName>
    </recommendedName>
</protein>
<feature type="compositionally biased region" description="Low complexity" evidence="2">
    <location>
        <begin position="493"/>
        <end position="503"/>
    </location>
</feature>
<dbReference type="InterPro" id="IPR012677">
    <property type="entry name" value="Nucleotide-bd_a/b_plait_sf"/>
</dbReference>
<feature type="region of interest" description="Disordered" evidence="2">
    <location>
        <begin position="304"/>
        <end position="333"/>
    </location>
</feature>
<dbReference type="Pfam" id="PF00076">
    <property type="entry name" value="RRM_1"/>
    <property type="match status" value="1"/>
</dbReference>
<feature type="compositionally biased region" description="Basic and acidic residues" evidence="2">
    <location>
        <begin position="428"/>
        <end position="452"/>
    </location>
</feature>
<feature type="region of interest" description="Disordered" evidence="2">
    <location>
        <begin position="405"/>
        <end position="720"/>
    </location>
</feature>
<dbReference type="SUPFAM" id="SSF54928">
    <property type="entry name" value="RNA-binding domain, RBD"/>
    <property type="match status" value="1"/>
</dbReference>
<feature type="domain" description="SUZ-C" evidence="4">
    <location>
        <begin position="667"/>
        <end position="705"/>
    </location>
</feature>
<feature type="region of interest" description="Disordered" evidence="2">
    <location>
        <begin position="1"/>
        <end position="132"/>
    </location>
</feature>
<keyword evidence="1" id="KW-0694">RNA-binding</keyword>
<feature type="compositionally biased region" description="Basic and acidic residues" evidence="2">
    <location>
        <begin position="464"/>
        <end position="476"/>
    </location>
</feature>
<dbReference type="PROSITE" id="PS50102">
    <property type="entry name" value="RRM"/>
    <property type="match status" value="1"/>
</dbReference>
<evidence type="ECO:0000259" key="4">
    <source>
        <dbReference type="PROSITE" id="PS51938"/>
    </source>
</evidence>
<dbReference type="EMBL" id="HBGX01000720">
    <property type="protein sequence ID" value="CAD9550774.1"/>
    <property type="molecule type" value="Transcribed_RNA"/>
</dbReference>
<evidence type="ECO:0000256" key="2">
    <source>
        <dbReference type="SAM" id="MobiDB-lite"/>
    </source>
</evidence>
<feature type="compositionally biased region" description="Polar residues" evidence="2">
    <location>
        <begin position="648"/>
        <end position="671"/>
    </location>
</feature>
<evidence type="ECO:0000313" key="5">
    <source>
        <dbReference type="EMBL" id="CAD9550774.1"/>
    </source>
</evidence>
<dbReference type="InterPro" id="IPR036867">
    <property type="entry name" value="R3H_dom_sf"/>
</dbReference>
<name>A0A7S2JKX1_9EUKA</name>
<reference evidence="5" key="1">
    <citation type="submission" date="2021-01" db="EMBL/GenBank/DDBJ databases">
        <authorList>
            <person name="Corre E."/>
            <person name="Pelletier E."/>
            <person name="Niang G."/>
            <person name="Scheremetjew M."/>
            <person name="Finn R."/>
            <person name="Kale V."/>
            <person name="Holt S."/>
            <person name="Cochrane G."/>
            <person name="Meng A."/>
            <person name="Brown T."/>
            <person name="Cohen L."/>
        </authorList>
    </citation>
    <scope>NUCLEOTIDE SEQUENCE</scope>
    <source>
        <strain evidence="5">SAG4.97</strain>
    </source>
</reference>
<gene>
    <name evidence="5" type="ORF">CGLO1086_LOCUS337</name>
</gene>
<dbReference type="InterPro" id="IPR024642">
    <property type="entry name" value="SUZ-C"/>
</dbReference>
<proteinExistence type="predicted"/>
<feature type="compositionally biased region" description="Basic and acidic residues" evidence="2">
    <location>
        <begin position="504"/>
        <end position="516"/>
    </location>
</feature>
<dbReference type="InterPro" id="IPR000504">
    <property type="entry name" value="RRM_dom"/>
</dbReference>
<sequence>MQSGELVCDSPANSLKEKPVPQLKKNRSGLNLSFEDDTSNKSPREMPESSVKRVRSGLNLSSEDTAPNDASKEKPVPQLKQSRSGLNLSFDDRSSVEEVVEDSDGLSLGDHEDSAESSSSGPGRAHGKRRPQKKFVIDDRTILIGNVGEGHVSTILHAVFEARLSIGQHHVAKDKPQSFYLSFPKAEEVEQAVSIIEQLDVNGHKFSVEVCYSEAAPATPAPLQPNPVIVIKNLAFNLKHEKLIDIMTRMEVPPAQLHYHYDAQGTFRGMAFAKYKAVEEAVKAFDVLQGQEIAGRKLRLEYRKKGGGGGGGGTKDASDSRSTSRRSSVAEPFEIDLNDEETRKAFDQLLKFKDNAKVETLSFPATLNANDRARVGAIADKLELLHSIQQAGDNKVVCVAKKKRHMTEVDTKPANANKQAPKNRRHTEHVEAQQRDTGRRNTDIADQQDKHGRQPSGQSARPRRMTERSEHSDSSRNRPVSPGGRPRRLTECSDTPSDTSSSRRMTDYEARDRDMEPQAPVQQSRRKTEYEPRGPSQPAQAAPPNNRQRSEREVRGPHYAAQGAPHRRVTEFHANSSNHSQSPGADRRVTEFQSGTHSSSHSNSPHGQQPGRRNGDSEHPNATNTGGYKTWSAVPTKEKDITMPPSVPSSQEDSSILSTSPVDSTKLSPGSHNRRKSDAGLQAPVMQGTRVPKGPDGSKGFFAGRGKMLTHAPSPHESLP</sequence>
<evidence type="ECO:0008006" key="6">
    <source>
        <dbReference type="Google" id="ProtNLM"/>
    </source>
</evidence>
<dbReference type="AlphaFoldDB" id="A0A7S2JKX1"/>
<dbReference type="SMART" id="SM00360">
    <property type="entry name" value="RRM"/>
    <property type="match status" value="2"/>
</dbReference>
<evidence type="ECO:0000259" key="3">
    <source>
        <dbReference type="PROSITE" id="PS50102"/>
    </source>
</evidence>
<feature type="compositionally biased region" description="Low complexity" evidence="2">
    <location>
        <begin position="593"/>
        <end position="610"/>
    </location>
</feature>
<feature type="compositionally biased region" description="Low complexity" evidence="2">
    <location>
        <begin position="537"/>
        <end position="547"/>
    </location>
</feature>
<accession>A0A7S2JKX1</accession>
<feature type="domain" description="RRM" evidence="3">
    <location>
        <begin position="227"/>
        <end position="305"/>
    </location>
</feature>
<feature type="compositionally biased region" description="Polar residues" evidence="2">
    <location>
        <begin position="573"/>
        <end position="583"/>
    </location>
</feature>
<dbReference type="PROSITE" id="PS51938">
    <property type="entry name" value="SUZ_C"/>
    <property type="match status" value="1"/>
</dbReference>
<dbReference type="GO" id="GO:0003723">
    <property type="term" value="F:RNA binding"/>
    <property type="evidence" value="ECO:0007669"/>
    <property type="project" value="UniProtKB-UniRule"/>
</dbReference>
<evidence type="ECO:0000256" key="1">
    <source>
        <dbReference type="PROSITE-ProRule" id="PRU00176"/>
    </source>
</evidence>
<organism evidence="5">
    <name type="scientific">Cyanoptyche gloeocystis</name>
    <dbReference type="NCBI Taxonomy" id="77922"/>
    <lineage>
        <taxon>Eukaryota</taxon>
        <taxon>Glaucocystophyceae</taxon>
        <taxon>Glaucocystophyceae incertae sedis</taxon>
        <taxon>Cyanoptyche</taxon>
    </lineage>
</organism>
<dbReference type="Gene3D" id="3.30.70.330">
    <property type="match status" value="1"/>
</dbReference>